<protein>
    <recommendedName>
        <fullName evidence="2">F-box domain-containing protein</fullName>
    </recommendedName>
</protein>
<organism evidence="1">
    <name type="scientific">Picea sitchensis</name>
    <name type="common">Sitka spruce</name>
    <name type="synonym">Pinus sitchensis</name>
    <dbReference type="NCBI Taxonomy" id="3332"/>
    <lineage>
        <taxon>Eukaryota</taxon>
        <taxon>Viridiplantae</taxon>
        <taxon>Streptophyta</taxon>
        <taxon>Embryophyta</taxon>
        <taxon>Tracheophyta</taxon>
        <taxon>Spermatophyta</taxon>
        <taxon>Pinopsida</taxon>
        <taxon>Pinidae</taxon>
        <taxon>Conifers I</taxon>
        <taxon>Pinales</taxon>
        <taxon>Pinaceae</taxon>
        <taxon>Picea</taxon>
    </lineage>
</organism>
<evidence type="ECO:0008006" key="2">
    <source>
        <dbReference type="Google" id="ProtNLM"/>
    </source>
</evidence>
<dbReference type="SUPFAM" id="SSF81383">
    <property type="entry name" value="F-box domain"/>
    <property type="match status" value="1"/>
</dbReference>
<dbReference type="EMBL" id="EF086655">
    <property type="protein sequence ID" value="ABK25913.1"/>
    <property type="molecule type" value="mRNA"/>
</dbReference>
<reference evidence="1" key="1">
    <citation type="journal article" date="2008" name="BMC Genomics">
        <title>A conifer genomics resource of 200,000 spruce (Picea spp.) ESTs and 6,464 high-quality, sequence-finished full-length cDNAs for Sitka spruce (Picea sitchensis).</title>
        <authorList>
            <person name="Ralph S.G."/>
            <person name="Chun H.J."/>
            <person name="Kolosova N."/>
            <person name="Cooper D."/>
            <person name="Oddy C."/>
            <person name="Ritland C.E."/>
            <person name="Kirkpatrick R."/>
            <person name="Moore R."/>
            <person name="Barber S."/>
            <person name="Holt R.A."/>
            <person name="Jones S.J."/>
            <person name="Marra M.A."/>
            <person name="Douglas C.J."/>
            <person name="Ritland K."/>
            <person name="Bohlmann J."/>
        </authorList>
    </citation>
    <scope>NUCLEOTIDE SEQUENCE</scope>
    <source>
        <tissue evidence="1">Green portion of the leader tissue</tissue>
    </source>
</reference>
<dbReference type="InterPro" id="IPR036047">
    <property type="entry name" value="F-box-like_dom_sf"/>
</dbReference>
<sequence>MGQEGIRTTESNEWVNRMCASNSLHDLPDDVLALVSESLQPRDLCNMRILQKAFPGKLTGMLLQ</sequence>
<evidence type="ECO:0000313" key="1">
    <source>
        <dbReference type="EMBL" id="ABK25913.1"/>
    </source>
</evidence>
<accession>A9NZ52</accession>
<proteinExistence type="evidence at transcript level"/>
<name>A9NZ52_PICSI</name>
<dbReference type="AlphaFoldDB" id="A9NZ52"/>